<dbReference type="PANTHER" id="PTHR48050">
    <property type="entry name" value="STEROL 3-BETA-GLUCOSYLTRANSFERASE"/>
    <property type="match status" value="1"/>
</dbReference>
<evidence type="ECO:0000313" key="1">
    <source>
        <dbReference type="EMBL" id="MBP0614838.1"/>
    </source>
</evidence>
<evidence type="ECO:0008006" key="3">
    <source>
        <dbReference type="Google" id="ProtNLM"/>
    </source>
</evidence>
<accession>A0ABS4BDK6</accession>
<comment type="caution">
    <text evidence="1">The sequence shown here is derived from an EMBL/GenBank/DDBJ whole genome shotgun (WGS) entry which is preliminary data.</text>
</comment>
<dbReference type="Proteomes" id="UP000678276">
    <property type="component" value="Unassembled WGS sequence"/>
</dbReference>
<keyword evidence="2" id="KW-1185">Reference proteome</keyword>
<dbReference type="Pfam" id="PF00201">
    <property type="entry name" value="UDPGT"/>
    <property type="match status" value="1"/>
</dbReference>
<dbReference type="PANTHER" id="PTHR48050:SF13">
    <property type="entry name" value="STEROL 3-BETA-GLUCOSYLTRANSFERASE UGT80A2"/>
    <property type="match status" value="1"/>
</dbReference>
<dbReference type="SUPFAM" id="SSF53756">
    <property type="entry name" value="UDP-Glycosyltransferase/glycogen phosphorylase"/>
    <property type="match status" value="1"/>
</dbReference>
<dbReference type="Gene3D" id="3.40.50.2000">
    <property type="entry name" value="Glycogen Phosphorylase B"/>
    <property type="match status" value="2"/>
</dbReference>
<reference evidence="1 2" key="1">
    <citation type="submission" date="2021-04" db="EMBL/GenBank/DDBJ databases">
        <title>Whole genome sequence of Jiella sp. KSK16Y-1.</title>
        <authorList>
            <person name="Tuo L."/>
        </authorList>
    </citation>
    <scope>NUCLEOTIDE SEQUENCE [LARGE SCALE GENOMIC DNA]</scope>
    <source>
        <strain evidence="1 2">KSK16Y-1</strain>
    </source>
</reference>
<dbReference type="InterPro" id="IPR002213">
    <property type="entry name" value="UDP_glucos_trans"/>
</dbReference>
<organism evidence="1 2">
    <name type="scientific">Jiella mangrovi</name>
    <dbReference type="NCBI Taxonomy" id="2821407"/>
    <lineage>
        <taxon>Bacteria</taxon>
        <taxon>Pseudomonadati</taxon>
        <taxon>Pseudomonadota</taxon>
        <taxon>Alphaproteobacteria</taxon>
        <taxon>Hyphomicrobiales</taxon>
        <taxon>Aurantimonadaceae</taxon>
        <taxon>Jiella</taxon>
    </lineage>
</organism>
<dbReference type="InterPro" id="IPR050426">
    <property type="entry name" value="Glycosyltransferase_28"/>
</dbReference>
<name>A0ABS4BDK6_9HYPH</name>
<dbReference type="EMBL" id="JAGJCF010000002">
    <property type="protein sequence ID" value="MBP0614838.1"/>
    <property type="molecule type" value="Genomic_DNA"/>
</dbReference>
<dbReference type="RefSeq" id="WP_209593242.1">
    <property type="nucleotide sequence ID" value="NZ_JAGJCF010000002.1"/>
</dbReference>
<gene>
    <name evidence="1" type="ORF">J6595_04510</name>
</gene>
<evidence type="ECO:0000313" key="2">
    <source>
        <dbReference type="Proteomes" id="UP000678276"/>
    </source>
</evidence>
<dbReference type="CDD" id="cd03784">
    <property type="entry name" value="GT1_Gtf-like"/>
    <property type="match status" value="1"/>
</dbReference>
<protein>
    <recommendedName>
        <fullName evidence="3">Glycosyltransferase</fullName>
    </recommendedName>
</protein>
<proteinExistence type="predicted"/>
<sequence length="430" mass="45985">MTAFALVCPPYYSHLRLFEAVAAELSGRGHDVHFIVNGGAGEMIGPLGRGIFVHEVDGQPREELGGMLARAAGGGTPFSVLRTVRDSARLTDDLCRGMPRLCRELRIGAIIGDQMEPAAGLVAAHLGLPLVSLASALPVHDDARVPLPFLGWSYDPSDEGLKRNRGGVVVAGLLLSRQRKTIARWAQLFELKERASLSDCLSQICQISQLVESFDFPRSASAIRHGVGPIRGQADEEQPLAIRRSADRPLVFASFGTLQGHRLGLFRRIAKACRLVGADCVIAHCGGLSESEAGTIDAAFVTDFVAQRAMLAEADVCVTHAGMNTALDALEAGKPMLAIPMAFDQPGIAARIVHHGVGERLTRGHLSVRNIARCLERLLTQASFRDNARRIGRDIAISGGVTLAADIIEAALSNARGARAVEGQDHHGRH</sequence>